<dbReference type="Gene3D" id="1.20.1610.10">
    <property type="entry name" value="alpha-1,2-mannosidases domains"/>
    <property type="match status" value="1"/>
</dbReference>
<dbReference type="GO" id="GO:0000224">
    <property type="term" value="F:peptide-N4-(N-acetyl-beta-glucosaminyl)asparagine amidase activity"/>
    <property type="evidence" value="ECO:0007669"/>
    <property type="project" value="TreeGrafter"/>
</dbReference>
<dbReference type="OrthoDB" id="9804511at2"/>
<dbReference type="InterPro" id="IPR012939">
    <property type="entry name" value="Glyco_hydro_92"/>
</dbReference>
<organism evidence="4 5">
    <name type="scientific">Silvibacterium dinghuense</name>
    <dbReference type="NCBI Taxonomy" id="1560006"/>
    <lineage>
        <taxon>Bacteria</taxon>
        <taxon>Pseudomonadati</taxon>
        <taxon>Acidobacteriota</taxon>
        <taxon>Terriglobia</taxon>
        <taxon>Terriglobales</taxon>
        <taxon>Acidobacteriaceae</taxon>
        <taxon>Silvibacterium</taxon>
    </lineage>
</organism>
<dbReference type="Gene3D" id="1.20.1050.60">
    <property type="entry name" value="alpha-1,2-mannosidase"/>
    <property type="match status" value="1"/>
</dbReference>
<dbReference type="FunFam" id="3.30.2080.10:FF:000001">
    <property type="entry name" value="Alpha-1,2-mannosidase subfamily"/>
    <property type="match status" value="1"/>
</dbReference>
<dbReference type="GO" id="GO:0030246">
    <property type="term" value="F:carbohydrate binding"/>
    <property type="evidence" value="ECO:0007669"/>
    <property type="project" value="InterPro"/>
</dbReference>
<dbReference type="Pfam" id="PF07971">
    <property type="entry name" value="Glyco_hydro_92"/>
    <property type="match status" value="1"/>
</dbReference>
<dbReference type="Pfam" id="PF17678">
    <property type="entry name" value="Glyco_hydro_92N"/>
    <property type="match status" value="1"/>
</dbReference>
<sequence length="740" mass="83565">MHTAFKAMNRAVFVQKYLRASLLCFGLFTAAAYAQVDSVDPTIGNIAILLAPTRPTVYLPNSMVRMYPVREDATADQIQFFPLTIQSHRGAELFGIMPGDGSPVAYDEEITTPYFYSTRFHSLDANAEFTATERCGFFRFNFAHGQARLLLSNRIAGNLSIHNGGVVEGEEQFDGMAAYVYGVFSKPVQASASQSENKQRLLISADTGTLEFRYGVSFISTDQAKRNLQHEIGARSFEQVRDAAKARWNETLGRITVEGGTEAQRRVFYTALYRSSERMINITEDGRYYSGFDHQVHTDPRPFYVDNWLWDTYRALEPLQTLLHPAMEADKLQSYVRMYEQGGIMPTFNNVTGPVACMNGNHSAPWFADAWFKGVRNFDLATAYEGVRKRSLESTLLPWRLGPKTPLDDFYNTHGYMPALRPGEKEVYPQVHPFEKRQPVPVTLENSFDDWSIAQLARVLHKPEDETLFLKRAGNYRNVFRADKAMMWPKDDAGNWIEPMDPKFSGGMGGRDYYDENNGYTYTWDVGQDYAGLIDLMGGAQKAESHLDQLFREPLGRSQYEFQAKFPDSTSMVGQFSMGNEPSFAIPYIYDRVGAPWKTQSRVRMLLDTFFTDTLHGIPGDEDGGGMSAFVVFSMMGFYPVTPGIPVYDIVSPVFDKVTIHLENGRDFVILARGASRQNKYVQKIVLNGKPLDRVWFRHADIEQGGVLELTMGDTPNTVLGALSSSFPPDSMSVHPEDYR</sequence>
<evidence type="ECO:0000313" key="4">
    <source>
        <dbReference type="EMBL" id="RXS95209.1"/>
    </source>
</evidence>
<dbReference type="RefSeq" id="WP_129208387.1">
    <property type="nucleotide sequence ID" value="NZ_BMGU01000003.1"/>
</dbReference>
<dbReference type="GO" id="GO:0006516">
    <property type="term" value="P:glycoprotein catabolic process"/>
    <property type="evidence" value="ECO:0007669"/>
    <property type="project" value="TreeGrafter"/>
</dbReference>
<keyword evidence="4" id="KW-0378">Hydrolase</keyword>
<dbReference type="Gene3D" id="2.70.98.10">
    <property type="match status" value="1"/>
</dbReference>
<dbReference type="Gene3D" id="3.30.2080.10">
    <property type="entry name" value="GH92 mannosidase domain"/>
    <property type="match status" value="1"/>
</dbReference>
<dbReference type="InterPro" id="IPR005887">
    <property type="entry name" value="GH92_a_mannosidase_put"/>
</dbReference>
<dbReference type="GO" id="GO:0005829">
    <property type="term" value="C:cytosol"/>
    <property type="evidence" value="ECO:0007669"/>
    <property type="project" value="TreeGrafter"/>
</dbReference>
<feature type="signal peptide" evidence="1">
    <location>
        <begin position="1"/>
        <end position="34"/>
    </location>
</feature>
<dbReference type="InterPro" id="IPR008928">
    <property type="entry name" value="6-hairpin_glycosidase_sf"/>
</dbReference>
<feature type="chain" id="PRO_5020535502" evidence="1">
    <location>
        <begin position="35"/>
        <end position="740"/>
    </location>
</feature>
<dbReference type="InterPro" id="IPR050883">
    <property type="entry name" value="PNGase"/>
</dbReference>
<feature type="domain" description="Glycosyl hydrolase family 92" evidence="2">
    <location>
        <begin position="223"/>
        <end position="714"/>
    </location>
</feature>
<proteinExistence type="predicted"/>
<dbReference type="InterPro" id="IPR041371">
    <property type="entry name" value="GH92_N"/>
</dbReference>
<evidence type="ECO:0000259" key="2">
    <source>
        <dbReference type="Pfam" id="PF07971"/>
    </source>
</evidence>
<keyword evidence="5" id="KW-1185">Reference proteome</keyword>
<evidence type="ECO:0000313" key="5">
    <source>
        <dbReference type="Proteomes" id="UP000290253"/>
    </source>
</evidence>
<evidence type="ECO:0000256" key="1">
    <source>
        <dbReference type="SAM" id="SignalP"/>
    </source>
</evidence>
<name>A0A4Q1SDA4_9BACT</name>
<dbReference type="EMBL" id="SDMK01000002">
    <property type="protein sequence ID" value="RXS95209.1"/>
    <property type="molecule type" value="Genomic_DNA"/>
</dbReference>
<dbReference type="SUPFAM" id="SSF48208">
    <property type="entry name" value="Six-hairpin glycosidases"/>
    <property type="match status" value="1"/>
</dbReference>
<dbReference type="InterPro" id="IPR014718">
    <property type="entry name" value="GH-type_carb-bd"/>
</dbReference>
<evidence type="ECO:0000259" key="3">
    <source>
        <dbReference type="Pfam" id="PF17678"/>
    </source>
</evidence>
<dbReference type="AlphaFoldDB" id="A0A4Q1SDA4"/>
<reference evidence="4 5" key="1">
    <citation type="journal article" date="2016" name="Int. J. Syst. Evol. Microbiol.">
        <title>Acidipila dinghuensis sp. nov., an acidobacterium isolated from forest soil.</title>
        <authorList>
            <person name="Jiang Y.W."/>
            <person name="Wang J."/>
            <person name="Chen M.H."/>
            <person name="Lv Y.Y."/>
            <person name="Qiu L.H."/>
        </authorList>
    </citation>
    <scope>NUCLEOTIDE SEQUENCE [LARGE SCALE GENOMIC DNA]</scope>
    <source>
        <strain evidence="4 5">DHOF10</strain>
    </source>
</reference>
<accession>A0A4Q1SDA4</accession>
<keyword evidence="1" id="KW-0732">Signal</keyword>
<feature type="domain" description="Glycosyl hydrolase family 92 N-terminal" evidence="3">
    <location>
        <begin position="39"/>
        <end position="200"/>
    </location>
</feature>
<dbReference type="PANTHER" id="PTHR12143">
    <property type="entry name" value="PEPTIDE N-GLYCANASE PNGASE -RELATED"/>
    <property type="match status" value="1"/>
</dbReference>
<dbReference type="GO" id="GO:0005975">
    <property type="term" value="P:carbohydrate metabolic process"/>
    <property type="evidence" value="ECO:0007669"/>
    <property type="project" value="InterPro"/>
</dbReference>
<comment type="caution">
    <text evidence="4">The sequence shown here is derived from an EMBL/GenBank/DDBJ whole genome shotgun (WGS) entry which is preliminary data.</text>
</comment>
<dbReference type="NCBIfam" id="TIGR01180">
    <property type="entry name" value="aman2_put"/>
    <property type="match status" value="1"/>
</dbReference>
<gene>
    <name evidence="4" type="ORF">ESZ00_11435</name>
</gene>
<dbReference type="Proteomes" id="UP000290253">
    <property type="component" value="Unassembled WGS sequence"/>
</dbReference>
<protein>
    <submittedName>
        <fullName evidence="4">Glycoside hydrolase family 92 protein</fullName>
    </submittedName>
</protein>
<dbReference type="PANTHER" id="PTHR12143:SF43">
    <property type="entry name" value="PUTATIVE-RELATED"/>
    <property type="match status" value="1"/>
</dbReference>